<keyword evidence="6" id="KW-0067">ATP-binding</keyword>
<evidence type="ECO:0000256" key="3">
    <source>
        <dbReference type="ARBA" id="ARBA00022741"/>
    </source>
</evidence>
<evidence type="ECO:0000259" key="8">
    <source>
        <dbReference type="Pfam" id="PF13087"/>
    </source>
</evidence>
<keyword evidence="5 10" id="KW-0347">Helicase</keyword>
<dbReference type="PANTHER" id="PTHR45418">
    <property type="entry name" value="CANCER/TESTIS ANTIGEN 55"/>
    <property type="match status" value="1"/>
</dbReference>
<dbReference type="Pfam" id="PF13087">
    <property type="entry name" value="AAA_12"/>
    <property type="match status" value="1"/>
</dbReference>
<keyword evidence="3" id="KW-0547">Nucleotide-binding</keyword>
<dbReference type="Gene3D" id="3.40.50.300">
    <property type="entry name" value="P-loop containing nucleotide triphosphate hydrolases"/>
    <property type="match status" value="2"/>
</dbReference>
<organism evidence="9 10">
    <name type="scientific">Pogonomyrmex barbatus</name>
    <name type="common">red harvester ant</name>
    <dbReference type="NCBI Taxonomy" id="144034"/>
    <lineage>
        <taxon>Eukaryota</taxon>
        <taxon>Metazoa</taxon>
        <taxon>Ecdysozoa</taxon>
        <taxon>Arthropoda</taxon>
        <taxon>Hexapoda</taxon>
        <taxon>Insecta</taxon>
        <taxon>Pterygota</taxon>
        <taxon>Neoptera</taxon>
        <taxon>Endopterygota</taxon>
        <taxon>Hymenoptera</taxon>
        <taxon>Apocrita</taxon>
        <taxon>Aculeata</taxon>
        <taxon>Formicoidea</taxon>
        <taxon>Formicidae</taxon>
        <taxon>Myrmicinae</taxon>
        <taxon>Pogonomyrmex</taxon>
    </lineage>
</organism>
<dbReference type="GeneID" id="105424929"/>
<dbReference type="KEGG" id="pbar:105424929"/>
<dbReference type="GO" id="GO:0005737">
    <property type="term" value="C:cytoplasm"/>
    <property type="evidence" value="ECO:0007669"/>
    <property type="project" value="UniProtKB-SubCell"/>
</dbReference>
<evidence type="ECO:0000256" key="6">
    <source>
        <dbReference type="ARBA" id="ARBA00022840"/>
    </source>
</evidence>
<dbReference type="GO" id="GO:0005694">
    <property type="term" value="C:chromosome"/>
    <property type="evidence" value="ECO:0007669"/>
    <property type="project" value="UniProtKB-ARBA"/>
</dbReference>
<dbReference type="SUPFAM" id="SSF52540">
    <property type="entry name" value="P-loop containing nucleoside triphosphate hydrolases"/>
    <property type="match status" value="1"/>
</dbReference>
<evidence type="ECO:0000256" key="5">
    <source>
        <dbReference type="ARBA" id="ARBA00022806"/>
    </source>
</evidence>
<dbReference type="FunFam" id="3.40.50.300:FF:000326">
    <property type="entry name" value="P-loop containing nucleoside triphosphate hydrolase"/>
    <property type="match status" value="1"/>
</dbReference>
<keyword evidence="4" id="KW-0378">Hydrolase</keyword>
<dbReference type="OrthoDB" id="6513042at2759"/>
<dbReference type="Pfam" id="PF13086">
    <property type="entry name" value="AAA_11"/>
    <property type="match status" value="1"/>
</dbReference>
<dbReference type="RefSeq" id="XP_011633737.2">
    <property type="nucleotide sequence ID" value="XM_011635435.2"/>
</dbReference>
<feature type="domain" description="DNA2/NAM7 helicase helicase" evidence="7">
    <location>
        <begin position="222"/>
        <end position="324"/>
    </location>
</feature>
<dbReference type="InterPro" id="IPR027417">
    <property type="entry name" value="P-loop_NTPase"/>
</dbReference>
<keyword evidence="2" id="KW-0963">Cytoplasm</keyword>
<sequence length="627" mass="72921">MMKPIKANADPMMCTAPELARMLKLPKIRIPHSLYYALRNGLKQGSVFYSNECDDYTKCIKSLSNVKKIGEQDYINILRICLYLEQFELDLEMKRIESPNYEVKKSNLHECFIITMPCLNGDGTIIKPNDDVSLYDIVTRRTIWAKVVEVVGNDVTINVYYPQDVTKFEDKKFKIKIWSKHWPLRCCHYALKVMSNYNWTEIIYPQLRTYSTDIELFVENRATVDEKIQPCANFVDKTTLFLSKELLLLKKIIITTLVSSVRLIGINFRENHFSYIIIDEASQATEPEILIPLTVTNKKTEDKRTRFQAQIVIAGDPYQLGPIVRCKEIEHLLGRSMLERLMDDCDLYKRHNGKYNPNYITKLIKNYRSHENLLYVSNKQFYKKELEIFGGADTKMALNWSRLPNKNFPMIFQEVLGQEERSATKSVYNTAEVLVVMAYVNMLITTKFGKRTITPKDIGIITPFKRQQLDIIQHLTAMNLRGITVGTVESFQGQERNVIILSTVRSKIFEHHNKEHIGFLSNEKRFNVALTRAKALMIIIGNPRILCQNKHWEVLWKYCKKNNGYILFDQCPLKKNLISNFKSIYNDNLVKNSDESNSTKLSITVNFGKEIKTLSDVPVYKMENLKI</sequence>
<name>A0A6I9WPL1_9HYME</name>
<reference evidence="10" key="1">
    <citation type="submission" date="2025-08" db="UniProtKB">
        <authorList>
            <consortium name="RefSeq"/>
        </authorList>
    </citation>
    <scope>IDENTIFICATION</scope>
</reference>
<evidence type="ECO:0000313" key="9">
    <source>
        <dbReference type="Proteomes" id="UP000504615"/>
    </source>
</evidence>
<proteinExistence type="predicted"/>
<dbReference type="InterPro" id="IPR047187">
    <property type="entry name" value="SF1_C_Upf1"/>
</dbReference>
<evidence type="ECO:0000313" key="10">
    <source>
        <dbReference type="RefSeq" id="XP_011633737.2"/>
    </source>
</evidence>
<evidence type="ECO:0000256" key="1">
    <source>
        <dbReference type="ARBA" id="ARBA00004496"/>
    </source>
</evidence>
<feature type="domain" description="DNA2/NAM7 helicase-like C-terminal" evidence="8">
    <location>
        <begin position="334"/>
        <end position="543"/>
    </location>
</feature>
<dbReference type="CDD" id="cd18808">
    <property type="entry name" value="SF1_C_Upf1"/>
    <property type="match status" value="1"/>
</dbReference>
<dbReference type="GO" id="GO:0016787">
    <property type="term" value="F:hydrolase activity"/>
    <property type="evidence" value="ECO:0007669"/>
    <property type="project" value="UniProtKB-KW"/>
</dbReference>
<evidence type="ECO:0000256" key="4">
    <source>
        <dbReference type="ARBA" id="ARBA00022801"/>
    </source>
</evidence>
<accession>A0A6I9WPL1</accession>
<dbReference type="PANTHER" id="PTHR45418:SF1">
    <property type="entry name" value="CANCER_TESTIS ANTIGEN 55"/>
    <property type="match status" value="1"/>
</dbReference>
<gene>
    <name evidence="10" type="primary">LOC105424929</name>
</gene>
<evidence type="ECO:0000256" key="2">
    <source>
        <dbReference type="ARBA" id="ARBA00022490"/>
    </source>
</evidence>
<evidence type="ECO:0000259" key="7">
    <source>
        <dbReference type="Pfam" id="PF13086"/>
    </source>
</evidence>
<keyword evidence="9" id="KW-1185">Reference proteome</keyword>
<dbReference type="GO" id="GO:0004386">
    <property type="term" value="F:helicase activity"/>
    <property type="evidence" value="ECO:0007669"/>
    <property type="project" value="UniProtKB-KW"/>
</dbReference>
<dbReference type="InterPro" id="IPR041679">
    <property type="entry name" value="DNA2/NAM7-like_C"/>
</dbReference>
<dbReference type="AlphaFoldDB" id="A0A6I9WPL1"/>
<dbReference type="GO" id="GO:0005524">
    <property type="term" value="F:ATP binding"/>
    <property type="evidence" value="ECO:0007669"/>
    <property type="project" value="UniProtKB-KW"/>
</dbReference>
<comment type="subcellular location">
    <subcellularLocation>
        <location evidence="1">Cytoplasm</location>
    </subcellularLocation>
</comment>
<protein>
    <submittedName>
        <fullName evidence="10">Helicase MOV-10</fullName>
    </submittedName>
</protein>
<dbReference type="InterPro" id="IPR041677">
    <property type="entry name" value="DNA2/NAM7_AAA_11"/>
</dbReference>
<dbReference type="Proteomes" id="UP000504615">
    <property type="component" value="Unplaced"/>
</dbReference>